<accession>A0A1V2ZV15</accession>
<dbReference type="EMBL" id="MUZR01000071">
    <property type="protein sequence ID" value="OOC08977.1"/>
    <property type="molecule type" value="Genomic_DNA"/>
</dbReference>
<evidence type="ECO:0000256" key="2">
    <source>
        <dbReference type="SAM" id="Phobius"/>
    </source>
</evidence>
<dbReference type="GO" id="GO:0016020">
    <property type="term" value="C:membrane"/>
    <property type="evidence" value="ECO:0007669"/>
    <property type="project" value="InterPro"/>
</dbReference>
<comment type="caution">
    <text evidence="3">The sequence shown here is derived from an EMBL/GenBank/DDBJ whole genome shotgun (WGS) entry which is preliminary data.</text>
</comment>
<feature type="transmembrane region" description="Helical" evidence="2">
    <location>
        <begin position="32"/>
        <end position="57"/>
    </location>
</feature>
<feature type="compositionally biased region" description="Basic and acidic residues" evidence="1">
    <location>
        <begin position="140"/>
        <end position="166"/>
    </location>
</feature>
<dbReference type="AlphaFoldDB" id="A0A1V2ZV15"/>
<dbReference type="STRING" id="252474.B1A74_13455"/>
<dbReference type="OrthoDB" id="9792788at2"/>
<proteinExistence type="predicted"/>
<dbReference type="Proteomes" id="UP000189177">
    <property type="component" value="Unassembled WGS sequence"/>
</dbReference>
<feature type="region of interest" description="Disordered" evidence="1">
    <location>
        <begin position="126"/>
        <end position="166"/>
    </location>
</feature>
<dbReference type="InterPro" id="IPR007313">
    <property type="entry name" value="FxsA"/>
</dbReference>
<keyword evidence="2" id="KW-0812">Transmembrane</keyword>
<dbReference type="Pfam" id="PF04186">
    <property type="entry name" value="FxsA"/>
    <property type="match status" value="1"/>
</dbReference>
<dbReference type="NCBIfam" id="NF008528">
    <property type="entry name" value="PRK11463.1-2"/>
    <property type="match status" value="1"/>
</dbReference>
<keyword evidence="2" id="KW-0472">Membrane</keyword>
<organism evidence="3 4">
    <name type="scientific">Thioalkalivibrio halophilus</name>
    <dbReference type="NCBI Taxonomy" id="252474"/>
    <lineage>
        <taxon>Bacteria</taxon>
        <taxon>Pseudomonadati</taxon>
        <taxon>Pseudomonadota</taxon>
        <taxon>Gammaproteobacteria</taxon>
        <taxon>Chromatiales</taxon>
        <taxon>Ectothiorhodospiraceae</taxon>
        <taxon>Thioalkalivibrio</taxon>
    </lineage>
</organism>
<feature type="transmembrane region" description="Helical" evidence="2">
    <location>
        <begin position="77"/>
        <end position="103"/>
    </location>
</feature>
<reference evidence="3 4" key="1">
    <citation type="submission" date="2017-02" db="EMBL/GenBank/DDBJ databases">
        <title>Genomic diversity within the haloalkaliphilic genus Thioalkalivibrio.</title>
        <authorList>
            <person name="Ahn A.-C."/>
            <person name="Meier-Kolthoff J."/>
            <person name="Overmars L."/>
            <person name="Richter M."/>
            <person name="Woyke T."/>
            <person name="Sorokin D.Y."/>
            <person name="Muyzer G."/>
        </authorList>
    </citation>
    <scope>NUCLEOTIDE SEQUENCE [LARGE SCALE GENOMIC DNA]</scope>
    <source>
        <strain evidence="3 4">HL17</strain>
    </source>
</reference>
<dbReference type="PANTHER" id="PTHR35335">
    <property type="entry name" value="UPF0716 PROTEIN FXSA"/>
    <property type="match status" value="1"/>
</dbReference>
<evidence type="ECO:0000313" key="3">
    <source>
        <dbReference type="EMBL" id="OOC08977.1"/>
    </source>
</evidence>
<protein>
    <submittedName>
        <fullName evidence="3">Exlusion protein FxsA</fullName>
    </submittedName>
</protein>
<feature type="transmembrane region" description="Helical" evidence="2">
    <location>
        <begin position="6"/>
        <end position="25"/>
    </location>
</feature>
<evidence type="ECO:0000313" key="4">
    <source>
        <dbReference type="Proteomes" id="UP000189177"/>
    </source>
</evidence>
<name>A0A1V2ZV15_9GAMM</name>
<keyword evidence="2" id="KW-1133">Transmembrane helix</keyword>
<gene>
    <name evidence="3" type="ORF">B1A74_13455</name>
</gene>
<dbReference type="RefSeq" id="WP_077244929.1">
    <property type="nucleotide sequence ID" value="NZ_MUZR01000071.1"/>
</dbReference>
<sequence>MRNPLFPLLVFLGFILLEIFGFAWVGEAVGALATVALVVATAAGGIVLFRVQGFYHWRRLQQSLARGEVPARGLLEGWLLMAAAVLLLVPGFFSDAAGAVLLVPPLRRLLAAGILRRGLVRARTGPFQGPGHDAGGPIEGEFRRHDEEAGGRDVLDHDSGDDDRRR</sequence>
<dbReference type="PANTHER" id="PTHR35335:SF1">
    <property type="entry name" value="UPF0716 PROTEIN FXSA"/>
    <property type="match status" value="1"/>
</dbReference>
<keyword evidence="4" id="KW-1185">Reference proteome</keyword>
<evidence type="ECO:0000256" key="1">
    <source>
        <dbReference type="SAM" id="MobiDB-lite"/>
    </source>
</evidence>